<name>A0A6P4DKX9_ARADU</name>
<proteinExistence type="predicted"/>
<evidence type="ECO:0000313" key="3">
    <source>
        <dbReference type="RefSeq" id="XP_015970022.1"/>
    </source>
</evidence>
<keyword evidence="2" id="KW-1185">Reference proteome</keyword>
<dbReference type="PANTHER" id="PTHR11439:SF470">
    <property type="entry name" value="CYSTEINE-RICH RLK (RECEPTOR-LIKE PROTEIN KINASE) 8"/>
    <property type="match status" value="1"/>
</dbReference>
<accession>A0A6P4DKX9</accession>
<dbReference type="GeneID" id="107493436"/>
<gene>
    <name evidence="3" type="primary">LOC107493436</name>
</gene>
<dbReference type="AlphaFoldDB" id="A0A6P4DKX9"/>
<evidence type="ECO:0000313" key="2">
    <source>
        <dbReference type="Proteomes" id="UP000515211"/>
    </source>
</evidence>
<protein>
    <submittedName>
        <fullName evidence="3">Uncharacterized mitochondrial protein AtMg00810-like</fullName>
    </submittedName>
</protein>
<dbReference type="SUPFAM" id="SSF56672">
    <property type="entry name" value="DNA/RNA polymerases"/>
    <property type="match status" value="1"/>
</dbReference>
<dbReference type="Pfam" id="PF07727">
    <property type="entry name" value="RVT_2"/>
    <property type="match status" value="1"/>
</dbReference>
<dbReference type="CDD" id="cd09272">
    <property type="entry name" value="RNase_HI_RT_Ty1"/>
    <property type="match status" value="1"/>
</dbReference>
<dbReference type="PANTHER" id="PTHR11439">
    <property type="entry name" value="GAG-POL-RELATED RETROTRANSPOSON"/>
    <property type="match status" value="1"/>
</dbReference>
<organism evidence="2 3">
    <name type="scientific">Arachis duranensis</name>
    <name type="common">Wild peanut</name>
    <dbReference type="NCBI Taxonomy" id="130453"/>
    <lineage>
        <taxon>Eukaryota</taxon>
        <taxon>Viridiplantae</taxon>
        <taxon>Streptophyta</taxon>
        <taxon>Embryophyta</taxon>
        <taxon>Tracheophyta</taxon>
        <taxon>Spermatophyta</taxon>
        <taxon>Magnoliopsida</taxon>
        <taxon>eudicotyledons</taxon>
        <taxon>Gunneridae</taxon>
        <taxon>Pentapetalae</taxon>
        <taxon>rosids</taxon>
        <taxon>fabids</taxon>
        <taxon>Fabales</taxon>
        <taxon>Fabaceae</taxon>
        <taxon>Papilionoideae</taxon>
        <taxon>50 kb inversion clade</taxon>
        <taxon>dalbergioids sensu lato</taxon>
        <taxon>Dalbergieae</taxon>
        <taxon>Pterocarpus clade</taxon>
        <taxon>Arachis</taxon>
    </lineage>
</organism>
<dbReference type="InterPro" id="IPR013103">
    <property type="entry name" value="RVT_2"/>
</dbReference>
<reference evidence="2" key="1">
    <citation type="journal article" date="2016" name="Nat. Genet.">
        <title>The genome sequences of Arachis duranensis and Arachis ipaensis, the diploid ancestors of cultivated peanut.</title>
        <authorList>
            <person name="Bertioli D.J."/>
            <person name="Cannon S.B."/>
            <person name="Froenicke L."/>
            <person name="Huang G."/>
            <person name="Farmer A.D."/>
            <person name="Cannon E.K."/>
            <person name="Liu X."/>
            <person name="Gao D."/>
            <person name="Clevenger J."/>
            <person name="Dash S."/>
            <person name="Ren L."/>
            <person name="Moretzsohn M.C."/>
            <person name="Shirasawa K."/>
            <person name="Huang W."/>
            <person name="Vidigal B."/>
            <person name="Abernathy B."/>
            <person name="Chu Y."/>
            <person name="Niederhuth C.E."/>
            <person name="Umale P."/>
            <person name="Araujo A.C."/>
            <person name="Kozik A."/>
            <person name="Kim K.D."/>
            <person name="Burow M.D."/>
            <person name="Varshney R.K."/>
            <person name="Wang X."/>
            <person name="Zhang X."/>
            <person name="Barkley N."/>
            <person name="Guimaraes P.M."/>
            <person name="Isobe S."/>
            <person name="Guo B."/>
            <person name="Liao B."/>
            <person name="Stalker H.T."/>
            <person name="Schmitz R.J."/>
            <person name="Scheffler B.E."/>
            <person name="Leal-Bertioli S.C."/>
            <person name="Xun X."/>
            <person name="Jackson S.A."/>
            <person name="Michelmore R."/>
            <person name="Ozias-Akins P."/>
        </authorList>
    </citation>
    <scope>NUCLEOTIDE SEQUENCE [LARGE SCALE GENOMIC DNA]</scope>
    <source>
        <strain evidence="2">cv. V14167</strain>
    </source>
</reference>
<reference evidence="3" key="2">
    <citation type="submission" date="2025-08" db="UniProtKB">
        <authorList>
            <consortium name="RefSeq"/>
        </authorList>
    </citation>
    <scope>IDENTIFICATION</scope>
    <source>
        <tissue evidence="3">Whole plant</tissue>
    </source>
</reference>
<dbReference type="InterPro" id="IPR043502">
    <property type="entry name" value="DNA/RNA_pol_sf"/>
</dbReference>
<evidence type="ECO:0000259" key="1">
    <source>
        <dbReference type="Pfam" id="PF07727"/>
    </source>
</evidence>
<dbReference type="KEGG" id="adu:107493436"/>
<dbReference type="Proteomes" id="UP000515211">
    <property type="component" value="Chromosome 6"/>
</dbReference>
<feature type="domain" description="Reverse transcriptase Ty1/copia-type" evidence="1">
    <location>
        <begin position="2"/>
        <end position="70"/>
    </location>
</feature>
<sequence length="283" mass="32469">MVGNDIDKINDLKRLVDEKFNIKDLGKLKFFLGMEISRSQSRISLYRRKYTLDLLQDFGMLSLKPTSTPMSYNTSLSKDTEQKLEDITKYRQLVGRIIYLTNMRPDISFVVGKLSQYLDFPTDAHFKATLHVLKYVKNAFVAGLFFKSSSDLSLLGFTDSNWVTCADTRCSISGQCFFLGTSLILWKSKKQTTVARSSSEAEYRAMALRTVEGQWLFYLLKYLKIDYSMSFNLYCDNKLAMHLAANPAFYECRKHIEVDCHITRKKAQVGVLKLLPVSSAPKQ</sequence>
<dbReference type="RefSeq" id="XP_015970022.1">
    <property type="nucleotide sequence ID" value="XM_016114536.1"/>
</dbReference>